<dbReference type="Proteomes" id="UP000694925">
    <property type="component" value="Unplaced"/>
</dbReference>
<feature type="chain" id="PRO_5042492128" evidence="3">
    <location>
        <begin position="37"/>
        <end position="287"/>
    </location>
</feature>
<feature type="compositionally biased region" description="Low complexity" evidence="1">
    <location>
        <begin position="222"/>
        <end position="231"/>
    </location>
</feature>
<keyword evidence="2" id="KW-0812">Transmembrane</keyword>
<evidence type="ECO:0000256" key="2">
    <source>
        <dbReference type="SAM" id="Phobius"/>
    </source>
</evidence>
<proteinExistence type="predicted"/>
<keyword evidence="2" id="KW-1133">Transmembrane helix</keyword>
<keyword evidence="3" id="KW-0732">Signal</keyword>
<evidence type="ECO:0000256" key="3">
    <source>
        <dbReference type="SAM" id="SignalP"/>
    </source>
</evidence>
<keyword evidence="4" id="KW-1185">Reference proteome</keyword>
<feature type="signal peptide" evidence="3">
    <location>
        <begin position="1"/>
        <end position="36"/>
    </location>
</feature>
<feature type="region of interest" description="Disordered" evidence="1">
    <location>
        <begin position="219"/>
        <end position="287"/>
    </location>
</feature>
<name>A0AAJ7IUU2_9HYME</name>
<gene>
    <name evidence="5" type="primary">LOC108623289</name>
</gene>
<evidence type="ECO:0000256" key="1">
    <source>
        <dbReference type="SAM" id="MobiDB-lite"/>
    </source>
</evidence>
<dbReference type="GeneID" id="108623289"/>
<evidence type="ECO:0000313" key="4">
    <source>
        <dbReference type="Proteomes" id="UP000694925"/>
    </source>
</evidence>
<reference evidence="5" key="1">
    <citation type="submission" date="2025-08" db="UniProtKB">
        <authorList>
            <consortium name="RefSeq"/>
        </authorList>
    </citation>
    <scope>IDENTIFICATION</scope>
    <source>
        <tissue evidence="5">Whole body</tissue>
    </source>
</reference>
<protein>
    <submittedName>
        <fullName evidence="5">Uncharacterized protein LOC108623289 isoform X1</fullName>
    </submittedName>
</protein>
<accession>A0AAJ7IUU2</accession>
<evidence type="ECO:0000313" key="5">
    <source>
        <dbReference type="RefSeq" id="XP_017877182.1"/>
    </source>
</evidence>
<organism evidence="4 5">
    <name type="scientific">Ceratina calcarata</name>
    <dbReference type="NCBI Taxonomy" id="156304"/>
    <lineage>
        <taxon>Eukaryota</taxon>
        <taxon>Metazoa</taxon>
        <taxon>Ecdysozoa</taxon>
        <taxon>Arthropoda</taxon>
        <taxon>Hexapoda</taxon>
        <taxon>Insecta</taxon>
        <taxon>Pterygota</taxon>
        <taxon>Neoptera</taxon>
        <taxon>Endopterygota</taxon>
        <taxon>Hymenoptera</taxon>
        <taxon>Apocrita</taxon>
        <taxon>Aculeata</taxon>
        <taxon>Apoidea</taxon>
        <taxon>Anthophila</taxon>
        <taxon>Apidae</taxon>
        <taxon>Ceratina</taxon>
        <taxon>Zadontomerus</taxon>
    </lineage>
</organism>
<dbReference type="AlphaFoldDB" id="A0AAJ7IUU2"/>
<keyword evidence="2" id="KW-0472">Membrane</keyword>
<feature type="transmembrane region" description="Helical" evidence="2">
    <location>
        <begin position="126"/>
        <end position="147"/>
    </location>
</feature>
<feature type="compositionally biased region" description="Low complexity" evidence="1">
    <location>
        <begin position="239"/>
        <end position="252"/>
    </location>
</feature>
<dbReference type="RefSeq" id="XP_017877182.1">
    <property type="nucleotide sequence ID" value="XM_018021693.2"/>
</dbReference>
<sequence length="287" mass="31820">MYPGTRRIPLGGRPTMNPLSMELIVTLLILIGVAAADFLPQGKKCKEKQCSVDEYCSEYDDQCKPCVTLCKKKPSECIELCKEYIVHSLFVLQKEHEDFQTNTVHNLTVLQKQQEDFRREIGRLQILVEVSIAVAVLASLSTFYLLLRKSDRWKKMRAGLRRLFVGKKLKKTDDGNPTNNNNNNNLQKTQENAELGMVKHNGLKIPMPTISASVAPARLSENGSGNASGSRSGSGSGNGNATPNTTTTNLSTRHPSEDTTLDYAYDNPAMTPSPETVQLRAKRESSF</sequence>
<dbReference type="KEGG" id="ccal:108623289"/>